<gene>
    <name evidence="2" type="ORF">AAE3_LOCUS10288</name>
</gene>
<dbReference type="EMBL" id="CACVBS010000065">
    <property type="protein sequence ID" value="CAA7268051.1"/>
    <property type="molecule type" value="Genomic_DNA"/>
</dbReference>
<organism evidence="2 3">
    <name type="scientific">Cyclocybe aegerita</name>
    <name type="common">Black poplar mushroom</name>
    <name type="synonym">Agrocybe aegerita</name>
    <dbReference type="NCBI Taxonomy" id="1973307"/>
    <lineage>
        <taxon>Eukaryota</taxon>
        <taxon>Fungi</taxon>
        <taxon>Dikarya</taxon>
        <taxon>Basidiomycota</taxon>
        <taxon>Agaricomycotina</taxon>
        <taxon>Agaricomycetes</taxon>
        <taxon>Agaricomycetidae</taxon>
        <taxon>Agaricales</taxon>
        <taxon>Agaricineae</taxon>
        <taxon>Bolbitiaceae</taxon>
        <taxon>Cyclocybe</taxon>
    </lineage>
</organism>
<dbReference type="Pfam" id="PF14033">
    <property type="entry name" value="DUF4246"/>
    <property type="match status" value="1"/>
</dbReference>
<sequence length="514" mass="58971">MLQFSVEIRRSPGWWKGRLDSGIRNAWFGSAVDRTWRVKTPSSHAEVKLSARQIDYILDELEGYAALRDEKHRCQVSCFERVWESESLLDEETRLALQQSLDKIKALLQRNEDNMTIDIIDHQRYPLVYNQTLVSHLNGRSYRPIPPPPSTDIYTVSPTFALLPSDVFVSADCSSVKFLSYINNLDPTRHSGTYVLLQKLLAGFMPLFEHTLTDLHRNNPLVQRIPGSCRYTVWEEPEPPDHSDDDEGWVNYEREMRQWALNRPINLPDVPSTGYPGGLENRRHTVTLRNRVVQVIVSIVNITLTPDEPRFSVFPWHVEGMRSERIVACGFHCLSTDNITNTSIQFRMAVTYPKGFSAGDAGATLRTWGIEDGDSCHQYIGEVPVRPGLSLVFPNIYQHRQTSFELRDPSKQGHITVIRFFLVDPEIRPIVSTSVVAPQQKDWIHKALDDNLDKRLPNEVIEKILNNVEGLMDESEADSYKKELLEARKRFTQASNSYHFCIPFDIWNGPEVAP</sequence>
<dbReference type="AlphaFoldDB" id="A0A8S0XXU5"/>
<evidence type="ECO:0000259" key="1">
    <source>
        <dbReference type="Pfam" id="PF14033"/>
    </source>
</evidence>
<proteinExistence type="predicted"/>
<dbReference type="OrthoDB" id="415532at2759"/>
<dbReference type="InterPro" id="IPR025340">
    <property type="entry name" value="DUF4246"/>
</dbReference>
<comment type="caution">
    <text evidence="2">The sequence shown here is derived from an EMBL/GenBank/DDBJ whole genome shotgun (WGS) entry which is preliminary data.</text>
</comment>
<evidence type="ECO:0000313" key="2">
    <source>
        <dbReference type="EMBL" id="CAA7268051.1"/>
    </source>
</evidence>
<dbReference type="Proteomes" id="UP000467700">
    <property type="component" value="Unassembled WGS sequence"/>
</dbReference>
<protein>
    <recommendedName>
        <fullName evidence="1">DUF4246 domain-containing protein</fullName>
    </recommendedName>
</protein>
<evidence type="ECO:0000313" key="3">
    <source>
        <dbReference type="Proteomes" id="UP000467700"/>
    </source>
</evidence>
<feature type="domain" description="DUF4246" evidence="1">
    <location>
        <begin position="52"/>
        <end position="446"/>
    </location>
</feature>
<reference evidence="2 3" key="1">
    <citation type="submission" date="2020-01" db="EMBL/GenBank/DDBJ databases">
        <authorList>
            <person name="Gupta K D."/>
        </authorList>
    </citation>
    <scope>NUCLEOTIDE SEQUENCE [LARGE SCALE GENOMIC DNA]</scope>
</reference>
<name>A0A8S0XXU5_CYCAE</name>
<dbReference type="PANTHER" id="PTHR33119">
    <property type="entry name" value="IFI3P"/>
    <property type="match status" value="1"/>
</dbReference>
<dbReference type="InterPro" id="IPR049192">
    <property type="entry name" value="DUF4246_C"/>
</dbReference>
<accession>A0A8S0XXU5</accession>
<dbReference type="PANTHER" id="PTHR33119:SF1">
    <property type="entry name" value="FE2OG DIOXYGENASE DOMAIN-CONTAINING PROTEIN"/>
    <property type="match status" value="1"/>
</dbReference>
<keyword evidence="3" id="KW-1185">Reference proteome</keyword>